<dbReference type="Pfam" id="PF12019">
    <property type="entry name" value="GspH"/>
    <property type="match status" value="1"/>
</dbReference>
<dbReference type="GO" id="GO:0015627">
    <property type="term" value="C:type II protein secretion system complex"/>
    <property type="evidence" value="ECO:0007669"/>
    <property type="project" value="InterPro"/>
</dbReference>
<keyword evidence="6" id="KW-0812">Transmembrane</keyword>
<dbReference type="SUPFAM" id="SSF54523">
    <property type="entry name" value="Pili subunits"/>
    <property type="match status" value="1"/>
</dbReference>
<dbReference type="AlphaFoldDB" id="A0A4Z0C341"/>
<reference evidence="12 13" key="1">
    <citation type="submission" date="2019-03" db="EMBL/GenBank/DDBJ databases">
        <title>Ramlibacter henchirensis DSM 14656, whole genome shotgun sequence.</title>
        <authorList>
            <person name="Zhang X."/>
            <person name="Feng G."/>
            <person name="Zhu H."/>
        </authorList>
    </citation>
    <scope>NUCLEOTIDE SEQUENCE [LARGE SCALE GENOMIC DNA]</scope>
    <source>
        <strain evidence="12 13">DSM 14656</strain>
    </source>
</reference>
<dbReference type="InterPro" id="IPR045584">
    <property type="entry name" value="Pilin-like"/>
</dbReference>
<keyword evidence="4" id="KW-0488">Methylation</keyword>
<protein>
    <recommendedName>
        <fullName evidence="2">Type II secretion system protein H</fullName>
    </recommendedName>
    <alternativeName>
        <fullName evidence="10">General secretion pathway protein H</fullName>
    </alternativeName>
</protein>
<keyword evidence="7" id="KW-1133">Transmembrane helix</keyword>
<keyword evidence="8" id="KW-0472">Membrane</keyword>
<evidence type="ECO:0000256" key="10">
    <source>
        <dbReference type="ARBA" id="ARBA00030775"/>
    </source>
</evidence>
<evidence type="ECO:0000259" key="11">
    <source>
        <dbReference type="Pfam" id="PF12019"/>
    </source>
</evidence>
<evidence type="ECO:0000256" key="4">
    <source>
        <dbReference type="ARBA" id="ARBA00022481"/>
    </source>
</evidence>
<keyword evidence="5" id="KW-0997">Cell inner membrane</keyword>
<gene>
    <name evidence="12" type="ORF">EZ313_05370</name>
</gene>
<proteinExistence type="inferred from homology"/>
<accession>A0A4Z0C341</accession>
<evidence type="ECO:0000256" key="2">
    <source>
        <dbReference type="ARBA" id="ARBA00021549"/>
    </source>
</evidence>
<dbReference type="GO" id="GO:0015628">
    <property type="term" value="P:protein secretion by the type II secretion system"/>
    <property type="evidence" value="ECO:0007669"/>
    <property type="project" value="InterPro"/>
</dbReference>
<evidence type="ECO:0000256" key="6">
    <source>
        <dbReference type="ARBA" id="ARBA00022692"/>
    </source>
</evidence>
<dbReference type="InterPro" id="IPR022346">
    <property type="entry name" value="T2SS_GspH"/>
</dbReference>
<dbReference type="Gene3D" id="3.55.40.10">
    <property type="entry name" value="minor pseudopilin epsh domain"/>
    <property type="match status" value="1"/>
</dbReference>
<feature type="domain" description="General secretion pathway GspH" evidence="11">
    <location>
        <begin position="35"/>
        <end position="161"/>
    </location>
</feature>
<keyword evidence="3" id="KW-1003">Cell membrane</keyword>
<dbReference type="OrthoDB" id="8592199at2"/>
<evidence type="ECO:0000256" key="1">
    <source>
        <dbReference type="ARBA" id="ARBA00004377"/>
    </source>
</evidence>
<evidence type="ECO:0000256" key="5">
    <source>
        <dbReference type="ARBA" id="ARBA00022519"/>
    </source>
</evidence>
<evidence type="ECO:0000256" key="9">
    <source>
        <dbReference type="ARBA" id="ARBA00025772"/>
    </source>
</evidence>
<dbReference type="GO" id="GO:0005886">
    <property type="term" value="C:plasma membrane"/>
    <property type="evidence" value="ECO:0007669"/>
    <property type="project" value="UniProtKB-SubCell"/>
</dbReference>
<dbReference type="Proteomes" id="UP000298180">
    <property type="component" value="Unassembled WGS sequence"/>
</dbReference>
<name>A0A4Z0C341_9BURK</name>
<sequence>MVELLVVLVLLAIIISLAAPSFARLSSAAAISSGVNQFMADMRFARSEGIRRGGGVVLCRSDDPESPATACAGGAPADWVTGWIVFHDLDGDGARDADEQVLRVQARPAGIDSIAADGTPTVFRFAATGRLLVPGSFSSLRFGSANLPADIRRIVCVAPGGRARIAGDGGASCGPGD</sequence>
<evidence type="ECO:0000256" key="8">
    <source>
        <dbReference type="ARBA" id="ARBA00023136"/>
    </source>
</evidence>
<evidence type="ECO:0000256" key="3">
    <source>
        <dbReference type="ARBA" id="ARBA00022475"/>
    </source>
</evidence>
<evidence type="ECO:0000256" key="7">
    <source>
        <dbReference type="ARBA" id="ARBA00022989"/>
    </source>
</evidence>
<comment type="caution">
    <text evidence="12">The sequence shown here is derived from an EMBL/GenBank/DDBJ whole genome shotgun (WGS) entry which is preliminary data.</text>
</comment>
<dbReference type="EMBL" id="SMLM01000001">
    <property type="protein sequence ID" value="TFZ06077.1"/>
    <property type="molecule type" value="Genomic_DNA"/>
</dbReference>
<evidence type="ECO:0000313" key="13">
    <source>
        <dbReference type="Proteomes" id="UP000298180"/>
    </source>
</evidence>
<keyword evidence="13" id="KW-1185">Reference proteome</keyword>
<evidence type="ECO:0000313" key="12">
    <source>
        <dbReference type="EMBL" id="TFZ06077.1"/>
    </source>
</evidence>
<comment type="subcellular location">
    <subcellularLocation>
        <location evidence="1">Cell inner membrane</location>
        <topology evidence="1">Single-pass membrane protein</topology>
    </subcellularLocation>
</comment>
<organism evidence="12 13">
    <name type="scientific">Ramlibacter henchirensis</name>
    <dbReference type="NCBI Taxonomy" id="204072"/>
    <lineage>
        <taxon>Bacteria</taxon>
        <taxon>Pseudomonadati</taxon>
        <taxon>Pseudomonadota</taxon>
        <taxon>Betaproteobacteria</taxon>
        <taxon>Burkholderiales</taxon>
        <taxon>Comamonadaceae</taxon>
        <taxon>Ramlibacter</taxon>
    </lineage>
</organism>
<comment type="similarity">
    <text evidence="9">Belongs to the GSP H family.</text>
</comment>